<proteinExistence type="predicted"/>
<organism evidence="1">
    <name type="scientific">marine sediment metagenome</name>
    <dbReference type="NCBI Taxonomy" id="412755"/>
    <lineage>
        <taxon>unclassified sequences</taxon>
        <taxon>metagenomes</taxon>
        <taxon>ecological metagenomes</taxon>
    </lineage>
</organism>
<reference evidence="1" key="1">
    <citation type="journal article" date="2014" name="Front. Microbiol.">
        <title>High frequency of phylogenetically diverse reductive dehalogenase-homologous genes in deep subseafloor sedimentary metagenomes.</title>
        <authorList>
            <person name="Kawai M."/>
            <person name="Futagami T."/>
            <person name="Toyoda A."/>
            <person name="Takaki Y."/>
            <person name="Nishi S."/>
            <person name="Hori S."/>
            <person name="Arai W."/>
            <person name="Tsubouchi T."/>
            <person name="Morono Y."/>
            <person name="Uchiyama I."/>
            <person name="Ito T."/>
            <person name="Fujiyama A."/>
            <person name="Inagaki F."/>
            <person name="Takami H."/>
        </authorList>
    </citation>
    <scope>NUCLEOTIDE SEQUENCE</scope>
    <source>
        <strain evidence="1">Expedition CK06-06</strain>
    </source>
</reference>
<name>X1PWI1_9ZZZZ</name>
<comment type="caution">
    <text evidence="1">The sequence shown here is derived from an EMBL/GenBank/DDBJ whole genome shotgun (WGS) entry which is preliminary data.</text>
</comment>
<gene>
    <name evidence="1" type="ORF">S06H3_51313</name>
</gene>
<evidence type="ECO:0000313" key="1">
    <source>
        <dbReference type="EMBL" id="GAI35319.1"/>
    </source>
</evidence>
<dbReference type="EMBL" id="BARV01032553">
    <property type="protein sequence ID" value="GAI35319.1"/>
    <property type="molecule type" value="Genomic_DNA"/>
</dbReference>
<accession>X1PWI1</accession>
<dbReference type="AlphaFoldDB" id="X1PWI1"/>
<sequence>MTKFILESHCTELPNEGEEIIIVYSNKTFEKAVYQDSQYMDKQTKLSFTPPKWWVRIVELDKH</sequence>
<protein>
    <submittedName>
        <fullName evidence="1">Uncharacterized protein</fullName>
    </submittedName>
</protein>